<keyword evidence="4" id="KW-1185">Reference proteome</keyword>
<dbReference type="Pfam" id="PF21294">
    <property type="entry name" value="Polysacc_lyase_14"/>
    <property type="match status" value="1"/>
</dbReference>
<gene>
    <name evidence="3" type="ORF">SNE40_015843</name>
</gene>
<feature type="signal peptide" evidence="1">
    <location>
        <begin position="1"/>
        <end position="20"/>
    </location>
</feature>
<evidence type="ECO:0000313" key="3">
    <source>
        <dbReference type="EMBL" id="KAK6177814.1"/>
    </source>
</evidence>
<proteinExistence type="predicted"/>
<protein>
    <recommendedName>
        <fullName evidence="2">Polysaccharide lyase 14 domain-containing protein</fullName>
    </recommendedName>
</protein>
<dbReference type="Proteomes" id="UP001347796">
    <property type="component" value="Unassembled WGS sequence"/>
</dbReference>
<feature type="chain" id="PRO_5042833807" description="Polysaccharide lyase 14 domain-containing protein" evidence="1">
    <location>
        <begin position="21"/>
        <end position="289"/>
    </location>
</feature>
<dbReference type="AlphaFoldDB" id="A0AAN8JN09"/>
<evidence type="ECO:0000313" key="4">
    <source>
        <dbReference type="Proteomes" id="UP001347796"/>
    </source>
</evidence>
<sequence length="289" mass="32706">MALEVRYLLIVLCLVGSNLASSVNRTTINKRSSQILWKLDNFPNADPLKYFKPHDDGFYNKGSLSTFADPEDPNRDVIRVFYQKGTYSSIQGYYGAQFYSRPISAHTSLTFSYQLYFSPGFDFVRGGKLPGLAGGEEATCSGGRHSETCFSARLMWRREGDGEIYAYIPQQVDDFCERPDAICSPTIKGTSLGRSNFRWRTGVWMKVSEHVTLNDVGKDNGIAKLWIDDKLVYEGHNIRWRVRDDVKITSIFFSTFFGGNTPEWAATDNCFTYFKEFVLSTGDKPPVVG</sequence>
<dbReference type="EMBL" id="JAZGQO010000010">
    <property type="protein sequence ID" value="KAK6177814.1"/>
    <property type="molecule type" value="Genomic_DNA"/>
</dbReference>
<feature type="domain" description="Polysaccharide lyase 14" evidence="2">
    <location>
        <begin position="73"/>
        <end position="277"/>
    </location>
</feature>
<comment type="caution">
    <text evidence="3">The sequence shown here is derived from an EMBL/GenBank/DDBJ whole genome shotgun (WGS) entry which is preliminary data.</text>
</comment>
<keyword evidence="1" id="KW-0732">Signal</keyword>
<dbReference type="PANTHER" id="PTHR40124">
    <property type="match status" value="1"/>
</dbReference>
<dbReference type="PANTHER" id="PTHR40124:SF1">
    <property type="entry name" value="DISAGGREGATASE RELATED REPEAT PROTEIN"/>
    <property type="match status" value="1"/>
</dbReference>
<organism evidence="3 4">
    <name type="scientific">Patella caerulea</name>
    <name type="common">Rayed Mediterranean limpet</name>
    <dbReference type="NCBI Taxonomy" id="87958"/>
    <lineage>
        <taxon>Eukaryota</taxon>
        <taxon>Metazoa</taxon>
        <taxon>Spiralia</taxon>
        <taxon>Lophotrochozoa</taxon>
        <taxon>Mollusca</taxon>
        <taxon>Gastropoda</taxon>
        <taxon>Patellogastropoda</taxon>
        <taxon>Patelloidea</taxon>
        <taxon>Patellidae</taxon>
        <taxon>Patella</taxon>
    </lineage>
</organism>
<name>A0AAN8JN09_PATCE</name>
<dbReference type="Gene3D" id="2.60.120.200">
    <property type="match status" value="1"/>
</dbReference>
<accession>A0AAN8JN09</accession>
<dbReference type="InterPro" id="IPR048958">
    <property type="entry name" value="Polysacc_lyase_14"/>
</dbReference>
<evidence type="ECO:0000259" key="2">
    <source>
        <dbReference type="Pfam" id="PF21294"/>
    </source>
</evidence>
<reference evidence="3 4" key="1">
    <citation type="submission" date="2024-01" db="EMBL/GenBank/DDBJ databases">
        <title>The genome of the rayed Mediterranean limpet Patella caerulea (Linnaeus, 1758).</title>
        <authorList>
            <person name="Anh-Thu Weber A."/>
            <person name="Halstead-Nussloch G."/>
        </authorList>
    </citation>
    <scope>NUCLEOTIDE SEQUENCE [LARGE SCALE GENOMIC DNA]</scope>
    <source>
        <strain evidence="3">AATW-2023a</strain>
        <tissue evidence="3">Whole specimen</tissue>
    </source>
</reference>
<evidence type="ECO:0000256" key="1">
    <source>
        <dbReference type="SAM" id="SignalP"/>
    </source>
</evidence>